<comment type="subcellular location">
    <subcellularLocation>
        <location evidence="1">Cell membrane</location>
        <topology evidence="1">Multi-pass membrane protein</topology>
    </subcellularLocation>
</comment>
<dbReference type="PATRIC" id="fig|1229783.3.peg.1368"/>
<keyword evidence="5 16" id="KW-0812">Transmembrane</keyword>
<dbReference type="Gene3D" id="1.20.1560.10">
    <property type="entry name" value="ABC transporter type 1, transmembrane domain"/>
    <property type="match status" value="1"/>
</dbReference>
<evidence type="ECO:0000256" key="15">
    <source>
        <dbReference type="ARBA" id="ARBA00043264"/>
    </source>
</evidence>
<dbReference type="InterPro" id="IPR017871">
    <property type="entry name" value="ABC_transporter-like_CS"/>
</dbReference>
<keyword evidence="15" id="KW-0080">Bacteriocin transport</keyword>
<keyword evidence="4" id="KW-0645">Protease</keyword>
<dbReference type="GO" id="GO:0034040">
    <property type="term" value="F:ATPase-coupled lipid transmembrane transporter activity"/>
    <property type="evidence" value="ECO:0007669"/>
    <property type="project" value="TreeGrafter"/>
</dbReference>
<dbReference type="eggNOG" id="COG2274">
    <property type="taxonomic scope" value="Bacteria"/>
</dbReference>
<accession>K9ANW3</accession>
<dbReference type="OrthoDB" id="9762778at2"/>
<dbReference type="AlphaFoldDB" id="K9ANW3"/>
<dbReference type="InterPro" id="IPR011527">
    <property type="entry name" value="ABC1_TM_dom"/>
</dbReference>
<dbReference type="EMBL" id="AMSQ01000009">
    <property type="protein sequence ID" value="EKU47726.1"/>
    <property type="molecule type" value="Genomic_DNA"/>
</dbReference>
<comment type="caution">
    <text evidence="20">The sequence shown here is derived from an EMBL/GenBank/DDBJ whole genome shotgun (WGS) entry which is preliminary data.</text>
</comment>
<dbReference type="Gene3D" id="3.90.70.10">
    <property type="entry name" value="Cysteine proteinases"/>
    <property type="match status" value="1"/>
</dbReference>
<dbReference type="SUPFAM" id="SSF90123">
    <property type="entry name" value="ABC transporter transmembrane region"/>
    <property type="match status" value="1"/>
</dbReference>
<dbReference type="InterPro" id="IPR027417">
    <property type="entry name" value="P-loop_NTPase"/>
</dbReference>
<keyword evidence="6" id="KW-0547">Nucleotide-binding</keyword>
<keyword evidence="13 16" id="KW-0472">Membrane</keyword>
<evidence type="ECO:0000256" key="9">
    <source>
        <dbReference type="ARBA" id="ARBA00022840"/>
    </source>
</evidence>
<feature type="domain" description="ABC transporter" evidence="17">
    <location>
        <begin position="476"/>
        <end position="711"/>
    </location>
</feature>
<protein>
    <submittedName>
        <fullName evidence="20">Uncharacterized protein</fullName>
    </submittedName>
</protein>
<dbReference type="CDD" id="cd02418">
    <property type="entry name" value="Peptidase_C39B"/>
    <property type="match status" value="1"/>
</dbReference>
<keyword evidence="10" id="KW-0653">Protein transport</keyword>
<dbReference type="InterPro" id="IPR003439">
    <property type="entry name" value="ABC_transporter-like_ATP-bd"/>
</dbReference>
<dbReference type="GO" id="GO:0016887">
    <property type="term" value="F:ATP hydrolysis activity"/>
    <property type="evidence" value="ECO:0007669"/>
    <property type="project" value="InterPro"/>
</dbReference>
<feature type="transmembrane region" description="Helical" evidence="16">
    <location>
        <begin position="159"/>
        <end position="185"/>
    </location>
</feature>
<feature type="transmembrane region" description="Helical" evidence="16">
    <location>
        <begin position="327"/>
        <end position="349"/>
    </location>
</feature>
<evidence type="ECO:0000256" key="3">
    <source>
        <dbReference type="ARBA" id="ARBA00022475"/>
    </source>
</evidence>
<evidence type="ECO:0000256" key="1">
    <source>
        <dbReference type="ARBA" id="ARBA00004651"/>
    </source>
</evidence>
<evidence type="ECO:0000259" key="17">
    <source>
        <dbReference type="PROSITE" id="PS50893"/>
    </source>
</evidence>
<evidence type="ECO:0000256" key="13">
    <source>
        <dbReference type="ARBA" id="ARBA00023136"/>
    </source>
</evidence>
<dbReference type="InterPro" id="IPR005897">
    <property type="entry name" value="Pept_C39_ABC_bacteriocin"/>
</dbReference>
<evidence type="ECO:0000256" key="8">
    <source>
        <dbReference type="ARBA" id="ARBA00022807"/>
    </source>
</evidence>
<name>K9ANW3_9STAP</name>
<evidence type="ECO:0000256" key="11">
    <source>
        <dbReference type="ARBA" id="ARBA00022967"/>
    </source>
</evidence>
<dbReference type="RefSeq" id="WP_009383640.1">
    <property type="nucleotide sequence ID" value="NZ_AMSQ01000009.1"/>
</dbReference>
<dbReference type="GO" id="GO:0005886">
    <property type="term" value="C:plasma membrane"/>
    <property type="evidence" value="ECO:0007669"/>
    <property type="project" value="UniProtKB-SubCell"/>
</dbReference>
<dbReference type="GO" id="GO:0015031">
    <property type="term" value="P:protein transport"/>
    <property type="evidence" value="ECO:0007669"/>
    <property type="project" value="UniProtKB-KW"/>
</dbReference>
<dbReference type="Gene3D" id="3.40.50.300">
    <property type="entry name" value="P-loop containing nucleotide triphosphate hydrolases"/>
    <property type="match status" value="1"/>
</dbReference>
<reference evidence="20 21" key="1">
    <citation type="journal article" date="2013" name="Genome Announc.">
        <title>Genome Sequence of Staphylococcus massiliensis Strain S46, Isolated from the Surface of Healthy Human Skin.</title>
        <authorList>
            <person name="Srivastav R."/>
            <person name="Singh A."/>
            <person name="Jangir P.K."/>
            <person name="Kumari C."/>
            <person name="Muduli S."/>
            <person name="Sharma R."/>
        </authorList>
    </citation>
    <scope>NUCLEOTIDE SEQUENCE [LARGE SCALE GENOMIC DNA]</scope>
    <source>
        <strain evidence="20 21">S46</strain>
    </source>
</reference>
<feature type="domain" description="ABC transmembrane type-1" evidence="18">
    <location>
        <begin position="161"/>
        <end position="442"/>
    </location>
</feature>
<evidence type="ECO:0000256" key="16">
    <source>
        <dbReference type="SAM" id="Phobius"/>
    </source>
</evidence>
<evidence type="ECO:0000256" key="14">
    <source>
        <dbReference type="ARBA" id="ARBA00025074"/>
    </source>
</evidence>
<feature type="transmembrane region" description="Helical" evidence="16">
    <location>
        <begin position="297"/>
        <end position="315"/>
    </location>
</feature>
<evidence type="ECO:0000256" key="5">
    <source>
        <dbReference type="ARBA" id="ARBA00022692"/>
    </source>
</evidence>
<dbReference type="MEROPS" id="C39.001"/>
<keyword evidence="11" id="KW-1278">Translocase</keyword>
<dbReference type="InterPro" id="IPR003593">
    <property type="entry name" value="AAA+_ATPase"/>
</dbReference>
<dbReference type="InterPro" id="IPR005074">
    <property type="entry name" value="Peptidase_C39"/>
</dbReference>
<sequence length="711" mass="80945">MKFIKQLDERDCGPVCLAMICRHYKKRVSVDKIRDIAHTNENGTNLLGMVNAGKALGLDMKAVRVVNEPELYNVQLPCIAHITNDEGYDHFVVIRKMTRQHVYIVDPAIGKSKESLDNFKLKWTRILLLVTKSENFSTQTVDYPIKTEMLALVKQYKSFILLIVFLSILLNLISFLGTFYFKFFIDDLIPHYDKSGINQLSIAIIGLYALHTLIAFSRGKLMIAISSKLDVQLISQFFNHIIHLPMRFYESRKPGEIASRLTDIHKIRDAIASIAVTIFVDLLMIVVGALMLAYINLHLFIIISIMIPLYVILSMSFKSPLKRYNDLLLQQGALFNGYLIEIFNGILFLKSFVKEQEVSKKVAIRLEQFIQSYKTLGNLSNIQLNIKGFMALSASVFVLWVGGHQVVNGDMTLGNLITFNALVMYYFGPVERAIELQPMIHTALIAVRRVVAYTSKPNEIQMAQAQSQAVSFVNEIRLSNVSFSYEPEVPILKEINITISKGTKVSIVCESGSGKSTLAKVLMGFYKVDQGDLYMDKMHYGAIDIHALRKRIGYLTQKPFFFKGSIIDNLTIDIKKPLDQFKMIEACKMAEIHHDIMSFPMGYATLVETEGTNLSSGQLQRLAIARALLHQTDILILDEATNALNDKLERRIFRNLQSLLKLNRTLIIMSHKLENIRDSDMIYVMHKGRIVETGTHDRLIETGVYYKRIFE</sequence>
<dbReference type="GO" id="GO:0008234">
    <property type="term" value="F:cysteine-type peptidase activity"/>
    <property type="evidence" value="ECO:0007669"/>
    <property type="project" value="UniProtKB-KW"/>
</dbReference>
<dbReference type="PANTHER" id="PTHR24221:SF654">
    <property type="entry name" value="ATP-BINDING CASSETTE SUB-FAMILY B MEMBER 6"/>
    <property type="match status" value="1"/>
</dbReference>
<keyword evidence="3" id="KW-1003">Cell membrane</keyword>
<evidence type="ECO:0000259" key="18">
    <source>
        <dbReference type="PROSITE" id="PS50929"/>
    </source>
</evidence>
<dbReference type="PROSITE" id="PS50929">
    <property type="entry name" value="ABC_TM1F"/>
    <property type="match status" value="1"/>
</dbReference>
<dbReference type="InterPro" id="IPR039421">
    <property type="entry name" value="Type_1_exporter"/>
</dbReference>
<evidence type="ECO:0000256" key="4">
    <source>
        <dbReference type="ARBA" id="ARBA00022670"/>
    </source>
</evidence>
<evidence type="ECO:0000256" key="6">
    <source>
        <dbReference type="ARBA" id="ARBA00022741"/>
    </source>
</evidence>
<dbReference type="Pfam" id="PF00005">
    <property type="entry name" value="ABC_tran"/>
    <property type="match status" value="1"/>
</dbReference>
<proteinExistence type="predicted"/>
<dbReference type="NCBIfam" id="TIGR01193">
    <property type="entry name" value="bacteriocin_ABC"/>
    <property type="match status" value="1"/>
</dbReference>
<evidence type="ECO:0000256" key="10">
    <source>
        <dbReference type="ARBA" id="ARBA00022927"/>
    </source>
</evidence>
<dbReference type="InterPro" id="IPR036640">
    <property type="entry name" value="ABC1_TM_sf"/>
</dbReference>
<dbReference type="PROSITE" id="PS50893">
    <property type="entry name" value="ABC_TRANSPORTER_2"/>
    <property type="match status" value="1"/>
</dbReference>
<dbReference type="PANTHER" id="PTHR24221">
    <property type="entry name" value="ATP-BINDING CASSETTE SUB-FAMILY B"/>
    <property type="match status" value="1"/>
</dbReference>
<gene>
    <name evidence="20" type="ORF">C273_06777</name>
</gene>
<keyword evidence="9" id="KW-0067">ATP-binding</keyword>
<keyword evidence="2" id="KW-0813">Transport</keyword>
<dbReference type="GO" id="GO:0006508">
    <property type="term" value="P:proteolysis"/>
    <property type="evidence" value="ECO:0007669"/>
    <property type="project" value="UniProtKB-KW"/>
</dbReference>
<dbReference type="GO" id="GO:0043214">
    <property type="term" value="F:ABC-type bacteriocin transporter activity"/>
    <property type="evidence" value="ECO:0007669"/>
    <property type="project" value="InterPro"/>
</dbReference>
<dbReference type="Pfam" id="PF03412">
    <property type="entry name" value="Peptidase_C39"/>
    <property type="match status" value="1"/>
</dbReference>
<feature type="transmembrane region" description="Helical" evidence="16">
    <location>
        <begin position="197"/>
        <end position="216"/>
    </location>
</feature>
<dbReference type="Pfam" id="PF00664">
    <property type="entry name" value="ABC_membrane"/>
    <property type="match status" value="1"/>
</dbReference>
<dbReference type="PROSITE" id="PS50990">
    <property type="entry name" value="PEPTIDASE_C39"/>
    <property type="match status" value="1"/>
</dbReference>
<evidence type="ECO:0000256" key="2">
    <source>
        <dbReference type="ARBA" id="ARBA00022448"/>
    </source>
</evidence>
<feature type="domain" description="Peptidase C39" evidence="19">
    <location>
        <begin position="6"/>
        <end position="130"/>
    </location>
</feature>
<evidence type="ECO:0000313" key="20">
    <source>
        <dbReference type="EMBL" id="EKU47726.1"/>
    </source>
</evidence>
<dbReference type="Proteomes" id="UP000009885">
    <property type="component" value="Unassembled WGS sequence"/>
</dbReference>
<dbReference type="SMART" id="SM00382">
    <property type="entry name" value="AAA"/>
    <property type="match status" value="1"/>
</dbReference>
<dbReference type="STRING" id="1229783.C273_06777"/>
<dbReference type="FunFam" id="3.40.50.300:FF:000299">
    <property type="entry name" value="ABC transporter ATP-binding protein/permease"/>
    <property type="match status" value="1"/>
</dbReference>
<evidence type="ECO:0000256" key="7">
    <source>
        <dbReference type="ARBA" id="ARBA00022801"/>
    </source>
</evidence>
<keyword evidence="8" id="KW-0788">Thiol protease</keyword>
<dbReference type="SUPFAM" id="SSF52540">
    <property type="entry name" value="P-loop containing nucleoside triphosphate hydrolases"/>
    <property type="match status" value="1"/>
</dbReference>
<evidence type="ECO:0000313" key="21">
    <source>
        <dbReference type="Proteomes" id="UP000009885"/>
    </source>
</evidence>
<evidence type="ECO:0000259" key="19">
    <source>
        <dbReference type="PROSITE" id="PS50990"/>
    </source>
</evidence>
<comment type="function">
    <text evidence="14">May be involved in multidrug export. Transmembrane domains (TMD) form a pore in the cell membrane and the ATP-binding domain (NBD) is responsible for energy generation.</text>
</comment>
<keyword evidence="21" id="KW-1185">Reference proteome</keyword>
<dbReference type="GO" id="GO:0005524">
    <property type="term" value="F:ATP binding"/>
    <property type="evidence" value="ECO:0007669"/>
    <property type="project" value="UniProtKB-KW"/>
</dbReference>
<keyword evidence="7" id="KW-0378">Hydrolase</keyword>
<dbReference type="PROSITE" id="PS00211">
    <property type="entry name" value="ABC_TRANSPORTER_1"/>
    <property type="match status" value="1"/>
</dbReference>
<organism evidence="20 21">
    <name type="scientific">Staphylococcus massiliensis S46</name>
    <dbReference type="NCBI Taxonomy" id="1229783"/>
    <lineage>
        <taxon>Bacteria</taxon>
        <taxon>Bacillati</taxon>
        <taxon>Bacillota</taxon>
        <taxon>Bacilli</taxon>
        <taxon>Bacillales</taxon>
        <taxon>Staphylococcaceae</taxon>
        <taxon>Staphylococcus</taxon>
    </lineage>
</organism>
<feature type="transmembrane region" description="Helical" evidence="16">
    <location>
        <begin position="270"/>
        <end position="291"/>
    </location>
</feature>
<dbReference type="CDD" id="cd18570">
    <property type="entry name" value="ABC_6TM_PCAT1_LagD_like"/>
    <property type="match status" value="1"/>
</dbReference>
<evidence type="ECO:0000256" key="12">
    <source>
        <dbReference type="ARBA" id="ARBA00022989"/>
    </source>
</evidence>
<keyword evidence="12 16" id="KW-1133">Transmembrane helix</keyword>